<keyword evidence="4" id="KW-1185">Reference proteome</keyword>
<dbReference type="PANTHER" id="PTHR14690:SF9">
    <property type="entry name" value="GH08353P"/>
    <property type="match status" value="1"/>
</dbReference>
<dbReference type="SUPFAM" id="SSF52540">
    <property type="entry name" value="P-loop containing nucleoside triphosphate hydrolases"/>
    <property type="match status" value="1"/>
</dbReference>
<reference evidence="3" key="1">
    <citation type="submission" date="2020-05" db="UniProtKB">
        <authorList>
            <consortium name="EnsemblMetazoa"/>
        </authorList>
    </citation>
    <scope>IDENTIFICATION</scope>
    <source>
        <strain evidence="3">TTRI</strain>
    </source>
</reference>
<dbReference type="PANTHER" id="PTHR14690">
    <property type="entry name" value="IQ MOTIF CONTAINING WITH AAA DOMAIN 1"/>
    <property type="match status" value="1"/>
</dbReference>
<evidence type="ECO:0000256" key="1">
    <source>
        <dbReference type="SAM" id="MobiDB-lite"/>
    </source>
</evidence>
<dbReference type="GO" id="GO:0005524">
    <property type="term" value="F:ATP binding"/>
    <property type="evidence" value="ECO:0007669"/>
    <property type="project" value="InterPro"/>
</dbReference>
<dbReference type="InterPro" id="IPR052267">
    <property type="entry name" value="N-DRC_Component"/>
</dbReference>
<evidence type="ECO:0000313" key="3">
    <source>
        <dbReference type="EnsemblMetazoa" id="GAUT024034-PA"/>
    </source>
</evidence>
<evidence type="ECO:0000259" key="2">
    <source>
        <dbReference type="Pfam" id="PF00004"/>
    </source>
</evidence>
<dbReference type="STRING" id="7395.A0A1A9V300"/>
<protein>
    <recommendedName>
        <fullName evidence="2">ATPase AAA-type core domain-containing protein</fullName>
    </recommendedName>
</protein>
<dbReference type="VEuPathDB" id="VectorBase:GAUT024034"/>
<name>A0A1A9V300_GLOAU</name>
<sequence length="367" mass="42728">MLQKALALDRKKKYVPTKRQKPKEKDKKSKKKRISKDLTADRTIESLYEELVADGIIESYPIKTFDTFVTDFNYLADDKRDEDGLVMVGPAKADLKAVIQESMFGMGQMKVDKPKSLCIVGPFNNGKKLLVNIIASEMDAVLMNLSPEKTAKYSNKLNYFLHIIIKVARAFQPTIIFINDAHRVFWKKVPKEQEDLKPQLLAAPFQKKLLKPIRKTDRIMIVGTTDQPWVASGKFNKVFQRMLLIPRSEYGSLFLLWLEYLIQNVGGEDVKDYMVTALTKVFRNYQTGDVVANINTTLNIQRRMRLHREPLQPSEIVNYFFDRPEPLFPPDEKIIEKYEAWFNRVNKYAKLKTAFRLRKQAQQKKKK</sequence>
<accession>A0A1A9V300</accession>
<feature type="domain" description="ATPase AAA-type core" evidence="2">
    <location>
        <begin position="117"/>
        <end position="246"/>
    </location>
</feature>
<dbReference type="Pfam" id="PF00004">
    <property type="entry name" value="AAA"/>
    <property type="match status" value="1"/>
</dbReference>
<dbReference type="GO" id="GO:0016887">
    <property type="term" value="F:ATP hydrolysis activity"/>
    <property type="evidence" value="ECO:0007669"/>
    <property type="project" value="InterPro"/>
</dbReference>
<dbReference type="Gene3D" id="3.40.50.300">
    <property type="entry name" value="P-loop containing nucleotide triphosphate hydrolases"/>
    <property type="match status" value="1"/>
</dbReference>
<feature type="compositionally biased region" description="Basic residues" evidence="1">
    <location>
        <begin position="10"/>
        <end position="34"/>
    </location>
</feature>
<dbReference type="AlphaFoldDB" id="A0A1A9V300"/>
<evidence type="ECO:0000313" key="4">
    <source>
        <dbReference type="Proteomes" id="UP000078200"/>
    </source>
</evidence>
<organism evidence="3 4">
    <name type="scientific">Glossina austeni</name>
    <name type="common">Savannah tsetse fly</name>
    <dbReference type="NCBI Taxonomy" id="7395"/>
    <lineage>
        <taxon>Eukaryota</taxon>
        <taxon>Metazoa</taxon>
        <taxon>Ecdysozoa</taxon>
        <taxon>Arthropoda</taxon>
        <taxon>Hexapoda</taxon>
        <taxon>Insecta</taxon>
        <taxon>Pterygota</taxon>
        <taxon>Neoptera</taxon>
        <taxon>Endopterygota</taxon>
        <taxon>Diptera</taxon>
        <taxon>Brachycera</taxon>
        <taxon>Muscomorpha</taxon>
        <taxon>Hippoboscoidea</taxon>
        <taxon>Glossinidae</taxon>
        <taxon>Glossina</taxon>
    </lineage>
</organism>
<dbReference type="Proteomes" id="UP000078200">
    <property type="component" value="Unassembled WGS sequence"/>
</dbReference>
<feature type="region of interest" description="Disordered" evidence="1">
    <location>
        <begin position="1"/>
        <end position="35"/>
    </location>
</feature>
<dbReference type="EnsemblMetazoa" id="GAUT024034-RA">
    <property type="protein sequence ID" value="GAUT024034-PA"/>
    <property type="gene ID" value="GAUT024034"/>
</dbReference>
<dbReference type="InterPro" id="IPR003959">
    <property type="entry name" value="ATPase_AAA_core"/>
</dbReference>
<proteinExistence type="predicted"/>
<dbReference type="InterPro" id="IPR027417">
    <property type="entry name" value="P-loop_NTPase"/>
</dbReference>